<feature type="signal peptide" evidence="1">
    <location>
        <begin position="1"/>
        <end position="18"/>
    </location>
</feature>
<dbReference type="OrthoDB" id="425925at2759"/>
<evidence type="ECO:0000313" key="2">
    <source>
        <dbReference type="EMBL" id="KAJ5203802.1"/>
    </source>
</evidence>
<dbReference type="EMBL" id="JAPQKR010000012">
    <property type="protein sequence ID" value="KAJ5203802.1"/>
    <property type="molecule type" value="Genomic_DNA"/>
</dbReference>
<reference evidence="2" key="2">
    <citation type="journal article" date="2023" name="IMA Fungus">
        <title>Comparative genomic study of the Penicillium genus elucidates a diverse pangenome and 15 lateral gene transfer events.</title>
        <authorList>
            <person name="Petersen C."/>
            <person name="Sorensen T."/>
            <person name="Nielsen M.R."/>
            <person name="Sondergaard T.E."/>
            <person name="Sorensen J.L."/>
            <person name="Fitzpatrick D.A."/>
            <person name="Frisvad J.C."/>
            <person name="Nielsen K.L."/>
        </authorList>
    </citation>
    <scope>NUCLEOTIDE SEQUENCE</scope>
    <source>
        <strain evidence="2">IBT 15544</strain>
    </source>
</reference>
<dbReference type="RefSeq" id="XP_058308281.1">
    <property type="nucleotide sequence ID" value="XM_058451743.1"/>
</dbReference>
<organism evidence="2 3">
    <name type="scientific">Penicillium cinerascens</name>
    <dbReference type="NCBI Taxonomy" id="70096"/>
    <lineage>
        <taxon>Eukaryota</taxon>
        <taxon>Fungi</taxon>
        <taxon>Dikarya</taxon>
        <taxon>Ascomycota</taxon>
        <taxon>Pezizomycotina</taxon>
        <taxon>Eurotiomycetes</taxon>
        <taxon>Eurotiomycetidae</taxon>
        <taxon>Eurotiales</taxon>
        <taxon>Aspergillaceae</taxon>
        <taxon>Penicillium</taxon>
    </lineage>
</organism>
<accession>A0A9W9MM45</accession>
<dbReference type="AlphaFoldDB" id="A0A9W9MM45"/>
<sequence length="172" mass="18407">MIASKSIVSLMLLATATAQSTVYLIRHGEKPSSGNGLDSEGEERAQCLVNVFSASSSYNIGHIMAETPQSDGSQQRPYDTVLPLAESLGLTVDTSCERDDSDCVQGVVDSYTGAGNILICWEHSELTDIVTALGDDDAPSYPDDSFNLIWTDPYPYTSIVSVTSEDCPGLDD</sequence>
<dbReference type="GeneID" id="83179044"/>
<protein>
    <recommendedName>
        <fullName evidence="4">Phosphoglycerate mutase family protein</fullName>
    </recommendedName>
</protein>
<evidence type="ECO:0000256" key="1">
    <source>
        <dbReference type="SAM" id="SignalP"/>
    </source>
</evidence>
<proteinExistence type="predicted"/>
<evidence type="ECO:0000313" key="3">
    <source>
        <dbReference type="Proteomes" id="UP001150904"/>
    </source>
</evidence>
<gene>
    <name evidence="2" type="ORF">N7498_004681</name>
</gene>
<keyword evidence="1" id="KW-0732">Signal</keyword>
<name>A0A9W9MM45_9EURO</name>
<dbReference type="Proteomes" id="UP001150904">
    <property type="component" value="Unassembled WGS sequence"/>
</dbReference>
<reference evidence="2" key="1">
    <citation type="submission" date="2022-12" db="EMBL/GenBank/DDBJ databases">
        <authorList>
            <person name="Petersen C."/>
        </authorList>
    </citation>
    <scope>NUCLEOTIDE SEQUENCE</scope>
    <source>
        <strain evidence="2">IBT 15544</strain>
    </source>
</reference>
<comment type="caution">
    <text evidence="2">The sequence shown here is derived from an EMBL/GenBank/DDBJ whole genome shotgun (WGS) entry which is preliminary data.</text>
</comment>
<feature type="chain" id="PRO_5040819815" description="Phosphoglycerate mutase family protein" evidence="1">
    <location>
        <begin position="19"/>
        <end position="172"/>
    </location>
</feature>
<evidence type="ECO:0008006" key="4">
    <source>
        <dbReference type="Google" id="ProtNLM"/>
    </source>
</evidence>
<keyword evidence="3" id="KW-1185">Reference proteome</keyword>